<organism evidence="5 6">
    <name type="scientific">Conoideocrella luteorostrata</name>
    <dbReference type="NCBI Taxonomy" id="1105319"/>
    <lineage>
        <taxon>Eukaryota</taxon>
        <taxon>Fungi</taxon>
        <taxon>Dikarya</taxon>
        <taxon>Ascomycota</taxon>
        <taxon>Pezizomycotina</taxon>
        <taxon>Sordariomycetes</taxon>
        <taxon>Hypocreomycetidae</taxon>
        <taxon>Hypocreales</taxon>
        <taxon>Clavicipitaceae</taxon>
        <taxon>Conoideocrella</taxon>
    </lineage>
</organism>
<dbReference type="GO" id="GO:0008270">
    <property type="term" value="F:zinc ion binding"/>
    <property type="evidence" value="ECO:0007669"/>
    <property type="project" value="InterPro"/>
</dbReference>
<reference evidence="5" key="1">
    <citation type="submission" date="2023-06" db="EMBL/GenBank/DDBJ databases">
        <title>Conoideocrella luteorostrata (Hypocreales: Clavicipitaceae), a potential biocontrol fungus for elongate hemlock scale in United States Christmas tree production areas.</title>
        <authorList>
            <person name="Barrett H."/>
            <person name="Lovett B."/>
            <person name="Macias A.M."/>
            <person name="Stajich J.E."/>
            <person name="Kasson M.T."/>
        </authorList>
    </citation>
    <scope>NUCLEOTIDE SEQUENCE</scope>
    <source>
        <strain evidence="5">ARSEF 14590</strain>
    </source>
</reference>
<dbReference type="InterPro" id="IPR050987">
    <property type="entry name" value="AtrR-like"/>
</dbReference>
<feature type="region of interest" description="Disordered" evidence="2">
    <location>
        <begin position="592"/>
        <end position="615"/>
    </location>
</feature>
<dbReference type="EMBL" id="JASWJB010000583">
    <property type="protein sequence ID" value="KAK2589676.1"/>
    <property type="molecule type" value="Genomic_DNA"/>
</dbReference>
<dbReference type="AlphaFoldDB" id="A0AAJ0FM57"/>
<sequence>MLSAARRRLRDNSAGVEPATTPSSSSFAPLDSDGSQHNTTQTATSPNQSQTTPQSSDNYHAQVNVDQDETESAMGIARKISRLGARGIDSCSTFAIPDGGYRIQSPQEDIGSRRVPISSILGSRFPDRVLINSLLEDYFDAVHWFSLVISEQKFRQQLAAVEDGYAYQSDTPFLTLLSMVLCMAAWYRSHRNAHEGDDEWRRWNEDLLRIVESRLICLMDEKSITAVQTCILLGSHHVYHGRPNLSFALLGATIKIAYALGMHLHLPHKYPDEFEERKRVWWTIYTWDRFASISYGRPMSINDEDFNVEMPAEYSEFPHFAQPSTSRQLPGIVYSRYQTELSSLYRIASPALRFIFGCLSTPKAKERYESDYASLASDVAGRLIAWRKNLPPQLSLDLDQDFSPRNSDWGTRANTLQSFSLQLTFDNLLIVLYRPFLARQVDHLSISSSGTFTGATPAASSTRSADASNPYQHDIASGLSGSTSNPEYCLSAAARVARITELPELVQLAKESHLVAFMAINLFHAAIVLILLALAEPLSDKAQKLKRTITRMLRLQQMLGKQSTLSKQSGFVLQNLTSLLFMREEEAMVGQPTPPFKQAGPDGMRQSQDETNRTLSEAEDALRVPSFSFGGVNTNSQGSAETQVWPNIAVAQRLNESLASVQQGELSIHYSIVGTKLMPFLFP</sequence>
<keyword evidence="3" id="KW-0812">Transmembrane</keyword>
<evidence type="ECO:0000256" key="3">
    <source>
        <dbReference type="SAM" id="Phobius"/>
    </source>
</evidence>
<feature type="domain" description="Xylanolytic transcriptional activator regulatory" evidence="4">
    <location>
        <begin position="246"/>
        <end position="317"/>
    </location>
</feature>
<feature type="compositionally biased region" description="Low complexity" evidence="2">
    <location>
        <begin position="38"/>
        <end position="56"/>
    </location>
</feature>
<dbReference type="Proteomes" id="UP001251528">
    <property type="component" value="Unassembled WGS sequence"/>
</dbReference>
<protein>
    <recommendedName>
        <fullName evidence="4">Xylanolytic transcriptional activator regulatory domain-containing protein</fullName>
    </recommendedName>
</protein>
<feature type="region of interest" description="Disordered" evidence="2">
    <location>
        <begin position="1"/>
        <end position="58"/>
    </location>
</feature>
<proteinExistence type="predicted"/>
<feature type="transmembrane region" description="Helical" evidence="3">
    <location>
        <begin position="514"/>
        <end position="535"/>
    </location>
</feature>
<dbReference type="PANTHER" id="PTHR46910:SF8">
    <property type="entry name" value="ZN(II)2CYS6 TRANSCRIPTION FACTOR (EUROFUNG)"/>
    <property type="match status" value="1"/>
</dbReference>
<accession>A0AAJ0FM57</accession>
<dbReference type="Pfam" id="PF04082">
    <property type="entry name" value="Fungal_trans"/>
    <property type="match status" value="1"/>
</dbReference>
<comment type="caution">
    <text evidence="5">The sequence shown here is derived from an EMBL/GenBank/DDBJ whole genome shotgun (WGS) entry which is preliminary data.</text>
</comment>
<evidence type="ECO:0000259" key="4">
    <source>
        <dbReference type="SMART" id="SM00906"/>
    </source>
</evidence>
<evidence type="ECO:0000313" key="5">
    <source>
        <dbReference type="EMBL" id="KAK2589676.1"/>
    </source>
</evidence>
<dbReference type="GO" id="GO:0006351">
    <property type="term" value="P:DNA-templated transcription"/>
    <property type="evidence" value="ECO:0007669"/>
    <property type="project" value="InterPro"/>
</dbReference>
<dbReference type="PANTHER" id="PTHR46910">
    <property type="entry name" value="TRANSCRIPTION FACTOR PDR1"/>
    <property type="match status" value="1"/>
</dbReference>
<evidence type="ECO:0000256" key="1">
    <source>
        <dbReference type="ARBA" id="ARBA00023242"/>
    </source>
</evidence>
<keyword evidence="1" id="KW-0539">Nucleus</keyword>
<name>A0AAJ0FM57_9HYPO</name>
<keyword evidence="3" id="KW-0472">Membrane</keyword>
<keyword evidence="6" id="KW-1185">Reference proteome</keyword>
<dbReference type="GO" id="GO:0003700">
    <property type="term" value="F:DNA-binding transcription factor activity"/>
    <property type="evidence" value="ECO:0007669"/>
    <property type="project" value="InterPro"/>
</dbReference>
<keyword evidence="3" id="KW-1133">Transmembrane helix</keyword>
<gene>
    <name evidence="5" type="ORF">QQS21_012645</name>
</gene>
<evidence type="ECO:0000313" key="6">
    <source>
        <dbReference type="Proteomes" id="UP001251528"/>
    </source>
</evidence>
<dbReference type="InterPro" id="IPR007219">
    <property type="entry name" value="XnlR_reg_dom"/>
</dbReference>
<dbReference type="SMART" id="SM00906">
    <property type="entry name" value="Fungal_trans"/>
    <property type="match status" value="1"/>
</dbReference>
<dbReference type="CDD" id="cd12148">
    <property type="entry name" value="fungal_TF_MHR"/>
    <property type="match status" value="1"/>
</dbReference>
<dbReference type="GO" id="GO:0003677">
    <property type="term" value="F:DNA binding"/>
    <property type="evidence" value="ECO:0007669"/>
    <property type="project" value="InterPro"/>
</dbReference>
<evidence type="ECO:0000256" key="2">
    <source>
        <dbReference type="SAM" id="MobiDB-lite"/>
    </source>
</evidence>